<evidence type="ECO:0000256" key="12">
    <source>
        <dbReference type="RuleBase" id="RU362049"/>
    </source>
</evidence>
<evidence type="ECO:0000259" key="15">
    <source>
        <dbReference type="Pfam" id="PF02910"/>
    </source>
</evidence>
<name>A0A9D1JX53_9BACT</name>
<dbReference type="FunFam" id="3.90.700.10:FF:000002">
    <property type="entry name" value="L-aspartate oxidase"/>
    <property type="match status" value="1"/>
</dbReference>
<evidence type="ECO:0000256" key="3">
    <source>
        <dbReference type="ARBA" id="ARBA00008562"/>
    </source>
</evidence>
<dbReference type="EC" id="1.4.3.16" evidence="4 10"/>
<keyword evidence="6 12" id="KW-0662">Pyridine nucleotide biosynthesis</keyword>
<comment type="catalytic activity">
    <reaction evidence="9">
        <text>L-aspartate + O2 = iminosuccinate + H2O2</text>
        <dbReference type="Rhea" id="RHEA:25876"/>
        <dbReference type="ChEBI" id="CHEBI:15379"/>
        <dbReference type="ChEBI" id="CHEBI:16240"/>
        <dbReference type="ChEBI" id="CHEBI:29991"/>
        <dbReference type="ChEBI" id="CHEBI:77875"/>
        <dbReference type="EC" id="1.4.3.16"/>
    </reaction>
    <physiologicalReaction direction="left-to-right" evidence="9">
        <dbReference type="Rhea" id="RHEA:25877"/>
    </physiologicalReaction>
</comment>
<evidence type="ECO:0000256" key="4">
    <source>
        <dbReference type="ARBA" id="ARBA00012173"/>
    </source>
</evidence>
<evidence type="ECO:0000256" key="8">
    <source>
        <dbReference type="ARBA" id="ARBA00023002"/>
    </source>
</evidence>
<evidence type="ECO:0000256" key="10">
    <source>
        <dbReference type="NCBIfam" id="TIGR00551"/>
    </source>
</evidence>
<comment type="function">
    <text evidence="12">Catalyzes the oxidation of L-aspartate to iminoaspartate.</text>
</comment>
<comment type="pathway">
    <text evidence="2 12">Cofactor biosynthesis; NAD(+) biosynthesis; iminoaspartate from L-aspartate (oxidase route): step 1/1.</text>
</comment>
<dbReference type="EMBL" id="DVJQ01000012">
    <property type="protein sequence ID" value="HIS73686.1"/>
    <property type="molecule type" value="Genomic_DNA"/>
</dbReference>
<comment type="caution">
    <text evidence="16">The sequence shown here is derived from an EMBL/GenBank/DDBJ whole genome shotgun (WGS) entry which is preliminary data.</text>
</comment>
<evidence type="ECO:0000256" key="7">
    <source>
        <dbReference type="ARBA" id="ARBA00022827"/>
    </source>
</evidence>
<evidence type="ECO:0000256" key="9">
    <source>
        <dbReference type="ARBA" id="ARBA00048305"/>
    </source>
</evidence>
<evidence type="ECO:0000256" key="6">
    <source>
        <dbReference type="ARBA" id="ARBA00022642"/>
    </source>
</evidence>
<keyword evidence="5 12" id="KW-0285">Flavoprotein</keyword>
<proteinExistence type="inferred from homology"/>
<organism evidence="16 17">
    <name type="scientific">Candidatus Galligastranaerophilus intestinavium</name>
    <dbReference type="NCBI Taxonomy" id="2840836"/>
    <lineage>
        <taxon>Bacteria</taxon>
        <taxon>Candidatus Galligastranaerophilus</taxon>
    </lineage>
</organism>
<dbReference type="Gene3D" id="3.50.50.60">
    <property type="entry name" value="FAD/NAD(P)-binding domain"/>
    <property type="match status" value="1"/>
</dbReference>
<dbReference type="PANTHER" id="PTHR42716">
    <property type="entry name" value="L-ASPARTATE OXIDASE"/>
    <property type="match status" value="1"/>
</dbReference>
<evidence type="ECO:0000313" key="17">
    <source>
        <dbReference type="Proteomes" id="UP000886865"/>
    </source>
</evidence>
<dbReference type="InterPro" id="IPR036188">
    <property type="entry name" value="FAD/NAD-bd_sf"/>
</dbReference>
<dbReference type="InterPro" id="IPR005288">
    <property type="entry name" value="NadB"/>
</dbReference>
<feature type="domain" description="FAD-dependent oxidoreductase 2 FAD-binding" evidence="14">
    <location>
        <begin position="8"/>
        <end position="387"/>
    </location>
</feature>
<comment type="subcellular location">
    <subcellularLocation>
        <location evidence="12">Cytoplasm</location>
    </subcellularLocation>
</comment>
<feature type="active site" description="Proton acceptor" evidence="11">
    <location>
        <position position="285"/>
    </location>
</feature>
<evidence type="ECO:0000313" key="16">
    <source>
        <dbReference type="EMBL" id="HIS73686.1"/>
    </source>
</evidence>
<dbReference type="SUPFAM" id="SSF51905">
    <property type="entry name" value="FAD/NAD(P)-binding domain"/>
    <property type="match status" value="1"/>
</dbReference>
<dbReference type="InterPro" id="IPR027477">
    <property type="entry name" value="Succ_DH/fumarate_Rdtase_cat_sf"/>
</dbReference>
<comment type="similarity">
    <text evidence="3 12">Belongs to the FAD-dependent oxidoreductase 2 family. NadB subfamily.</text>
</comment>
<dbReference type="InterPro" id="IPR037099">
    <property type="entry name" value="Fum_R/Succ_DH_flav-like_C_sf"/>
</dbReference>
<reference evidence="16" key="1">
    <citation type="submission" date="2020-10" db="EMBL/GenBank/DDBJ databases">
        <authorList>
            <person name="Gilroy R."/>
        </authorList>
    </citation>
    <scope>NUCLEOTIDE SEQUENCE</scope>
    <source>
        <strain evidence="16">CHK152-2871</strain>
    </source>
</reference>
<dbReference type="Proteomes" id="UP000886865">
    <property type="component" value="Unassembled WGS sequence"/>
</dbReference>
<keyword evidence="8 12" id="KW-0560">Oxidoreductase</keyword>
<keyword evidence="13" id="KW-1133">Transmembrane helix</keyword>
<dbReference type="InterPro" id="IPR003953">
    <property type="entry name" value="FAD-dep_OxRdtase_2_FAD-bd"/>
</dbReference>
<evidence type="ECO:0000256" key="11">
    <source>
        <dbReference type="PIRSR" id="PIRSR000171-1"/>
    </source>
</evidence>
<evidence type="ECO:0000256" key="13">
    <source>
        <dbReference type="SAM" id="Phobius"/>
    </source>
</evidence>
<keyword evidence="7 12" id="KW-0274">FAD</keyword>
<dbReference type="Pfam" id="PF02910">
    <property type="entry name" value="Succ_DH_flav_C"/>
    <property type="match status" value="1"/>
</dbReference>
<feature type="transmembrane region" description="Helical" evidence="13">
    <location>
        <begin position="6"/>
        <end position="22"/>
    </location>
</feature>
<evidence type="ECO:0000256" key="2">
    <source>
        <dbReference type="ARBA" id="ARBA00004950"/>
    </source>
</evidence>
<dbReference type="PANTHER" id="PTHR42716:SF2">
    <property type="entry name" value="L-ASPARTATE OXIDASE, CHLOROPLASTIC"/>
    <property type="match status" value="1"/>
</dbReference>
<dbReference type="Gene3D" id="3.90.700.10">
    <property type="entry name" value="Succinate dehydrogenase/fumarate reductase flavoprotein, catalytic domain"/>
    <property type="match status" value="1"/>
</dbReference>
<reference evidence="16" key="2">
    <citation type="journal article" date="2021" name="PeerJ">
        <title>Extensive microbial diversity within the chicken gut microbiome revealed by metagenomics and culture.</title>
        <authorList>
            <person name="Gilroy R."/>
            <person name="Ravi A."/>
            <person name="Getino M."/>
            <person name="Pursley I."/>
            <person name="Horton D.L."/>
            <person name="Alikhan N.F."/>
            <person name="Baker D."/>
            <person name="Gharbi K."/>
            <person name="Hall N."/>
            <person name="Watson M."/>
            <person name="Adriaenssens E.M."/>
            <person name="Foster-Nyarko E."/>
            <person name="Jarju S."/>
            <person name="Secka A."/>
            <person name="Antonio M."/>
            <person name="Oren A."/>
            <person name="Chaudhuri R.R."/>
            <person name="La Ragione R."/>
            <person name="Hildebrand F."/>
            <person name="Pallen M.J."/>
        </authorList>
    </citation>
    <scope>NUCLEOTIDE SEQUENCE</scope>
    <source>
        <strain evidence="16">CHK152-2871</strain>
    </source>
</reference>
<dbReference type="GO" id="GO:0008734">
    <property type="term" value="F:L-aspartate oxidase activity"/>
    <property type="evidence" value="ECO:0007669"/>
    <property type="project" value="UniProtKB-UniRule"/>
</dbReference>
<evidence type="ECO:0000256" key="1">
    <source>
        <dbReference type="ARBA" id="ARBA00001974"/>
    </source>
</evidence>
<dbReference type="InterPro" id="IPR015939">
    <property type="entry name" value="Fum_Rdtase/Succ_DH_flav-like_C"/>
</dbReference>
<gene>
    <name evidence="16" type="primary">nadB</name>
    <name evidence="16" type="ORF">IAA86_01535</name>
</gene>
<dbReference type="NCBIfam" id="TIGR00551">
    <property type="entry name" value="nadB"/>
    <property type="match status" value="1"/>
</dbReference>
<feature type="domain" description="Fumarate reductase/succinate dehydrogenase flavoprotein-like C-terminal" evidence="15">
    <location>
        <begin position="443"/>
        <end position="521"/>
    </location>
</feature>
<dbReference type="GO" id="GO:0034628">
    <property type="term" value="P:'de novo' NAD+ biosynthetic process from L-aspartate"/>
    <property type="evidence" value="ECO:0007669"/>
    <property type="project" value="TreeGrafter"/>
</dbReference>
<protein>
    <recommendedName>
        <fullName evidence="4 10">L-aspartate oxidase</fullName>
        <ecNumber evidence="4 10">1.4.3.16</ecNumber>
    </recommendedName>
</protein>
<dbReference type="Pfam" id="PF00890">
    <property type="entry name" value="FAD_binding_2"/>
    <property type="match status" value="1"/>
</dbReference>
<dbReference type="AlphaFoldDB" id="A0A9D1JX53"/>
<keyword evidence="13" id="KW-0812">Transmembrane</keyword>
<accession>A0A9D1JX53</accession>
<dbReference type="PIRSF" id="PIRSF000171">
    <property type="entry name" value="SDHA_APRA_LASPO"/>
    <property type="match status" value="1"/>
</dbReference>
<dbReference type="GO" id="GO:0005737">
    <property type="term" value="C:cytoplasm"/>
    <property type="evidence" value="ECO:0007669"/>
    <property type="project" value="UniProtKB-SubCell"/>
</dbReference>
<dbReference type="PRINTS" id="PR00368">
    <property type="entry name" value="FADPNR"/>
</dbReference>
<keyword evidence="13" id="KW-0472">Membrane</keyword>
<dbReference type="Gene3D" id="1.20.58.100">
    <property type="entry name" value="Fumarate reductase/succinate dehydrogenase flavoprotein-like, C-terminal domain"/>
    <property type="match status" value="1"/>
</dbReference>
<dbReference type="SUPFAM" id="SSF46977">
    <property type="entry name" value="Succinate dehydrogenase/fumarate reductase flavoprotein C-terminal domain"/>
    <property type="match status" value="1"/>
</dbReference>
<dbReference type="SUPFAM" id="SSF56425">
    <property type="entry name" value="Succinate dehydrogenase/fumarate reductase flavoprotein, catalytic domain"/>
    <property type="match status" value="1"/>
</dbReference>
<comment type="cofactor">
    <cofactor evidence="1 12">
        <name>FAD</name>
        <dbReference type="ChEBI" id="CHEBI:57692"/>
    </cofactor>
</comment>
<evidence type="ECO:0000259" key="14">
    <source>
        <dbReference type="Pfam" id="PF00890"/>
    </source>
</evidence>
<evidence type="ECO:0000256" key="5">
    <source>
        <dbReference type="ARBA" id="ARBA00022630"/>
    </source>
</evidence>
<sequence>MKYSKYSVVIIGSGVAGAYLAYKIATQKHLNDGVLLIAKSALNTSSSELAQGGIVAVLPEINKGDSISSHISDTIKAGCGLNDFNAVKHISQSSSCVIQDLMNLGVEFDKTPEGKLSFALEAAHSIPRILHVKDATGRAIENVLIQRVKENDVIDIYEDTSAVEILVDKTNSAKGVIVYNRDADSYEAVYSNAVVIATGGIGQLYAHTTNPSVATGDGIALAYRAGAKVKNMEFVQFHPSALAVSNKLTMPLVSEAVRGAGAKLCDTKGNYFAKNFDERGELAPRDIVARAIYTTMLTNNDDHVYLDISQMGIEYFRNRFPNIAKSCEDNHVDVSDGLIPIAPAAHYFMGGIETNVCGETSVSNLYAIGESACSGFHGANRLASNSLLECVAGAYELADLLSQKNLDAPKNFDEKVKATLEKYVQDSESTCELEDVDIDDIKNKIKEIMWEGAGIIRNKTGLLDAQKKLDELQKVINSATCAHINECYEVKNMLLVSKLIVNSALARENSIGAHFREDFCTLSADIDMANNVAISFKGKEVNNGEVFTE</sequence>